<dbReference type="InterPro" id="IPR050188">
    <property type="entry name" value="RluA_PseudoU_synthase"/>
</dbReference>
<sequence length="243" mass="27582">LPLDREAKILDPHPSGLIAIDKPVGVLTHPNRKDEKKARTLLRADYDFAEERYTWVDDAGGERSLYLVHRLDSPTSGVLLTTFSAELAISLRKSFAERETHKTYYAIVREKGKARDGHWKDRLEEVREGGKLRVKAGRGHEALAKVTFERKRVGRLGLSLLRLEPVTGRTHQLRVQASIRGFPIVGDRIYGDFALNRKIGRASRVERLCLHATSIELDFKHQGTSIKFYTESPLPRILGKLLL</sequence>
<gene>
    <name evidence="3" type="ORF">METZ01_LOCUS429438</name>
</gene>
<dbReference type="Gene3D" id="3.30.2350.10">
    <property type="entry name" value="Pseudouridine synthase"/>
    <property type="match status" value="1"/>
</dbReference>
<dbReference type="EMBL" id="UINC01171819">
    <property type="protein sequence ID" value="SVD76584.1"/>
    <property type="molecule type" value="Genomic_DNA"/>
</dbReference>
<comment type="similarity">
    <text evidence="1">Belongs to the pseudouridine synthase RluA family.</text>
</comment>
<reference evidence="3" key="1">
    <citation type="submission" date="2018-05" db="EMBL/GenBank/DDBJ databases">
        <authorList>
            <person name="Lanie J.A."/>
            <person name="Ng W.-L."/>
            <person name="Kazmierczak K.M."/>
            <person name="Andrzejewski T.M."/>
            <person name="Davidsen T.M."/>
            <person name="Wayne K.J."/>
            <person name="Tettelin H."/>
            <person name="Glass J.I."/>
            <person name="Rusch D."/>
            <person name="Podicherti R."/>
            <person name="Tsui H.-C.T."/>
            <person name="Winkler M.E."/>
        </authorList>
    </citation>
    <scope>NUCLEOTIDE SEQUENCE</scope>
</reference>
<name>A0A382Y093_9ZZZZ</name>
<dbReference type="GO" id="GO:0003723">
    <property type="term" value="F:RNA binding"/>
    <property type="evidence" value="ECO:0007669"/>
    <property type="project" value="InterPro"/>
</dbReference>
<evidence type="ECO:0000259" key="2">
    <source>
        <dbReference type="Pfam" id="PF00849"/>
    </source>
</evidence>
<accession>A0A382Y093</accession>
<evidence type="ECO:0000313" key="3">
    <source>
        <dbReference type="EMBL" id="SVD76584.1"/>
    </source>
</evidence>
<dbReference type="Pfam" id="PF00849">
    <property type="entry name" value="PseudoU_synth_2"/>
    <property type="match status" value="1"/>
</dbReference>
<proteinExistence type="inferred from homology"/>
<dbReference type="CDD" id="cd02869">
    <property type="entry name" value="PseudoU_synth_RluA_like"/>
    <property type="match status" value="1"/>
</dbReference>
<evidence type="ECO:0000256" key="1">
    <source>
        <dbReference type="ARBA" id="ARBA00010876"/>
    </source>
</evidence>
<dbReference type="InterPro" id="IPR020103">
    <property type="entry name" value="PsdUridine_synth_cat_dom_sf"/>
</dbReference>
<dbReference type="GO" id="GO:0009982">
    <property type="term" value="F:pseudouridine synthase activity"/>
    <property type="evidence" value="ECO:0007669"/>
    <property type="project" value="InterPro"/>
</dbReference>
<protein>
    <recommendedName>
        <fullName evidence="2">Pseudouridine synthase RsuA/RluA-like domain-containing protein</fullName>
    </recommendedName>
</protein>
<dbReference type="PANTHER" id="PTHR21600:SF87">
    <property type="entry name" value="RNA PSEUDOURIDYLATE SYNTHASE DOMAIN-CONTAINING PROTEIN 1"/>
    <property type="match status" value="1"/>
</dbReference>
<feature type="non-terminal residue" evidence="3">
    <location>
        <position position="1"/>
    </location>
</feature>
<dbReference type="PANTHER" id="PTHR21600">
    <property type="entry name" value="MITOCHONDRIAL RNA PSEUDOURIDINE SYNTHASE"/>
    <property type="match status" value="1"/>
</dbReference>
<feature type="domain" description="Pseudouridine synthase RsuA/RluA-like" evidence="2">
    <location>
        <begin position="17"/>
        <end position="177"/>
    </location>
</feature>
<dbReference type="SUPFAM" id="SSF55120">
    <property type="entry name" value="Pseudouridine synthase"/>
    <property type="match status" value="1"/>
</dbReference>
<dbReference type="InterPro" id="IPR006145">
    <property type="entry name" value="PsdUridine_synth_RsuA/RluA"/>
</dbReference>
<dbReference type="GO" id="GO:0000455">
    <property type="term" value="P:enzyme-directed rRNA pseudouridine synthesis"/>
    <property type="evidence" value="ECO:0007669"/>
    <property type="project" value="TreeGrafter"/>
</dbReference>
<dbReference type="AlphaFoldDB" id="A0A382Y093"/>
<organism evidence="3">
    <name type="scientific">marine metagenome</name>
    <dbReference type="NCBI Taxonomy" id="408172"/>
    <lineage>
        <taxon>unclassified sequences</taxon>
        <taxon>metagenomes</taxon>
        <taxon>ecological metagenomes</taxon>
    </lineage>
</organism>